<dbReference type="EMBL" id="MPUH01000252">
    <property type="protein sequence ID" value="OMJ84970.1"/>
    <property type="molecule type" value="Genomic_DNA"/>
</dbReference>
<name>A0A1R2C7N0_9CILI</name>
<evidence type="ECO:0000313" key="2">
    <source>
        <dbReference type="EMBL" id="OMJ84970.1"/>
    </source>
</evidence>
<proteinExistence type="predicted"/>
<organism evidence="2 3">
    <name type="scientific">Stentor coeruleus</name>
    <dbReference type="NCBI Taxonomy" id="5963"/>
    <lineage>
        <taxon>Eukaryota</taxon>
        <taxon>Sar</taxon>
        <taxon>Alveolata</taxon>
        <taxon>Ciliophora</taxon>
        <taxon>Postciliodesmatophora</taxon>
        <taxon>Heterotrichea</taxon>
        <taxon>Heterotrichida</taxon>
        <taxon>Stentoridae</taxon>
        <taxon>Stentor</taxon>
    </lineage>
</organism>
<dbReference type="AlphaFoldDB" id="A0A1R2C7N0"/>
<comment type="caution">
    <text evidence="2">The sequence shown here is derived from an EMBL/GenBank/DDBJ whole genome shotgun (WGS) entry which is preliminary data.</text>
</comment>
<accession>A0A1R2C7N0</accession>
<protein>
    <submittedName>
        <fullName evidence="2">Uncharacterized protein</fullName>
    </submittedName>
</protein>
<gene>
    <name evidence="2" type="ORF">SteCoe_13803</name>
</gene>
<sequence length="224" mass="25836">MSTPSCKIRPKSALSLSSPSSKVPKPLKFISSKPSISPSKKTPSNALNSPIKRYATSVTEKSSRINRNSCHSNSPDKKIEYLFPTHLEVIKRIRKIKNLSNPMPFSPDFPPPKMRIIYVAYSSVNEALVNKIKARKDYVDFFIPQEPEFMDIFLKRLKETERIIRQEDGFQKKVRKIKPKIQLVAKEKDGKTEDCQKRIKKRGFYKSPRSVLRTGIIAQFCYEE</sequence>
<keyword evidence="3" id="KW-1185">Reference proteome</keyword>
<feature type="compositionally biased region" description="Low complexity" evidence="1">
    <location>
        <begin position="11"/>
        <end position="44"/>
    </location>
</feature>
<dbReference type="Proteomes" id="UP000187209">
    <property type="component" value="Unassembled WGS sequence"/>
</dbReference>
<reference evidence="2 3" key="1">
    <citation type="submission" date="2016-11" db="EMBL/GenBank/DDBJ databases">
        <title>The macronuclear genome of Stentor coeruleus: a giant cell with tiny introns.</title>
        <authorList>
            <person name="Slabodnick M."/>
            <person name="Ruby J.G."/>
            <person name="Reiff S.B."/>
            <person name="Swart E.C."/>
            <person name="Gosai S."/>
            <person name="Prabakaran S."/>
            <person name="Witkowska E."/>
            <person name="Larue G.E."/>
            <person name="Fisher S."/>
            <person name="Freeman R.M."/>
            <person name="Gunawardena J."/>
            <person name="Chu W."/>
            <person name="Stover N.A."/>
            <person name="Gregory B.D."/>
            <person name="Nowacki M."/>
            <person name="Derisi J."/>
            <person name="Roy S.W."/>
            <person name="Marshall W.F."/>
            <person name="Sood P."/>
        </authorList>
    </citation>
    <scope>NUCLEOTIDE SEQUENCE [LARGE SCALE GENOMIC DNA]</scope>
    <source>
        <strain evidence="2">WM001</strain>
    </source>
</reference>
<evidence type="ECO:0000313" key="3">
    <source>
        <dbReference type="Proteomes" id="UP000187209"/>
    </source>
</evidence>
<evidence type="ECO:0000256" key="1">
    <source>
        <dbReference type="SAM" id="MobiDB-lite"/>
    </source>
</evidence>
<feature type="region of interest" description="Disordered" evidence="1">
    <location>
        <begin position="1"/>
        <end position="52"/>
    </location>
</feature>